<accession>A0A6P2C2Z0</accession>
<feature type="compositionally biased region" description="Basic and acidic residues" evidence="1">
    <location>
        <begin position="25"/>
        <end position="34"/>
    </location>
</feature>
<dbReference type="Proteomes" id="UP000460272">
    <property type="component" value="Unassembled WGS sequence"/>
</dbReference>
<evidence type="ECO:0000313" key="2">
    <source>
        <dbReference type="EMBL" id="TVZ04846.1"/>
    </source>
</evidence>
<organism evidence="2 3">
    <name type="scientific">Trebonia kvetii</name>
    <dbReference type="NCBI Taxonomy" id="2480626"/>
    <lineage>
        <taxon>Bacteria</taxon>
        <taxon>Bacillati</taxon>
        <taxon>Actinomycetota</taxon>
        <taxon>Actinomycetes</taxon>
        <taxon>Streptosporangiales</taxon>
        <taxon>Treboniaceae</taxon>
        <taxon>Trebonia</taxon>
    </lineage>
</organism>
<name>A0A6P2C2Z0_9ACTN</name>
<gene>
    <name evidence="2" type="ORF">EAS64_09380</name>
</gene>
<reference evidence="2 3" key="1">
    <citation type="submission" date="2018-11" db="EMBL/GenBank/DDBJ databases">
        <title>Trebonia kvetii gen.nov., sp.nov., a novel acidophilic actinobacterium, and proposal of the new actinobacterial family Treboniaceae fam. nov.</title>
        <authorList>
            <person name="Rapoport D."/>
            <person name="Sagova-Mareckova M."/>
            <person name="Sedlacek I."/>
            <person name="Provaznik J."/>
            <person name="Kralova S."/>
            <person name="Pavlinic D."/>
            <person name="Benes V."/>
            <person name="Kopecky J."/>
        </authorList>
    </citation>
    <scope>NUCLEOTIDE SEQUENCE [LARGE SCALE GENOMIC DNA]</scope>
    <source>
        <strain evidence="2 3">15Tr583</strain>
    </source>
</reference>
<sequence length="249" mass="28531">MRIDQPEDRDDAPASVDLAAVGVPDVREAPKPDAADPPDVAGRTERTLEHRARVDAAYRTYAIDQGCARVEKIEREMVTPAMRRIEAEDPERHLAGLEHRLKERYRIEEKVTHDIEKRGVSASDAFATMKDAIRYTYCYPDDHYADGVPADCERLKAAGFEHVDSRNWWPHDEYKGFNSWWRVPENGQLFEVQFHTQASLDAKEETHAAYERLRKLPPDHAEVRDLRAYQREVTAKIPMPPGALDISIS</sequence>
<comment type="caution">
    <text evidence="2">The sequence shown here is derived from an EMBL/GenBank/DDBJ whole genome shotgun (WGS) entry which is preliminary data.</text>
</comment>
<proteinExistence type="predicted"/>
<dbReference type="AlphaFoldDB" id="A0A6P2C2Z0"/>
<dbReference type="OrthoDB" id="4104600at2"/>
<dbReference type="RefSeq" id="WP_145852553.1">
    <property type="nucleotide sequence ID" value="NZ_RPFW01000002.1"/>
</dbReference>
<evidence type="ECO:0008006" key="4">
    <source>
        <dbReference type="Google" id="ProtNLM"/>
    </source>
</evidence>
<keyword evidence="3" id="KW-1185">Reference proteome</keyword>
<evidence type="ECO:0000256" key="1">
    <source>
        <dbReference type="SAM" id="MobiDB-lite"/>
    </source>
</evidence>
<protein>
    <recommendedName>
        <fullName evidence="4">RelA/SpoT domain-containing protein</fullName>
    </recommendedName>
</protein>
<evidence type="ECO:0000313" key="3">
    <source>
        <dbReference type="Proteomes" id="UP000460272"/>
    </source>
</evidence>
<feature type="region of interest" description="Disordered" evidence="1">
    <location>
        <begin position="1"/>
        <end position="48"/>
    </location>
</feature>
<dbReference type="EMBL" id="RPFW01000002">
    <property type="protein sequence ID" value="TVZ04846.1"/>
    <property type="molecule type" value="Genomic_DNA"/>
</dbReference>